<dbReference type="Gene3D" id="1.10.10.10">
    <property type="entry name" value="Winged helix-like DNA-binding domain superfamily/Winged helix DNA-binding domain"/>
    <property type="match status" value="1"/>
</dbReference>
<dbReference type="Proteomes" id="UP001524460">
    <property type="component" value="Unassembled WGS sequence"/>
</dbReference>
<gene>
    <name evidence="2" type="ORF">NHN17_00970</name>
</gene>
<dbReference type="InterPro" id="IPR000600">
    <property type="entry name" value="ROK"/>
</dbReference>
<evidence type="ECO:0000313" key="3">
    <source>
        <dbReference type="Proteomes" id="UP001524460"/>
    </source>
</evidence>
<organism evidence="2 3">
    <name type="scientific">Photobacterium pectinilyticum</name>
    <dbReference type="NCBI Taxonomy" id="2906793"/>
    <lineage>
        <taxon>Bacteria</taxon>
        <taxon>Pseudomonadati</taxon>
        <taxon>Pseudomonadota</taxon>
        <taxon>Gammaproteobacteria</taxon>
        <taxon>Vibrionales</taxon>
        <taxon>Vibrionaceae</taxon>
        <taxon>Photobacterium</taxon>
    </lineage>
</organism>
<dbReference type="InterPro" id="IPR036388">
    <property type="entry name" value="WH-like_DNA-bd_sf"/>
</dbReference>
<dbReference type="SUPFAM" id="SSF46785">
    <property type="entry name" value="Winged helix' DNA-binding domain"/>
    <property type="match status" value="1"/>
</dbReference>
<keyword evidence="3" id="KW-1185">Reference proteome</keyword>
<dbReference type="PANTHER" id="PTHR18964">
    <property type="entry name" value="ROK (REPRESSOR, ORF, KINASE) FAMILY"/>
    <property type="match status" value="1"/>
</dbReference>
<sequence length="366" mass="39990">MKSNLSDNEKVLLRLIALHQPVSRIELTKPSGLTAASVTRIVKGLINDGFISETGRVYGSRGQPSILLTLNPMGAYSFGVQFSQNQVTLMMTNLVGEEVGFETLPIPEASVTSICDTVNELTNKLIEAAGCDGDDILGYGIAVPGNFSTKPRRLLQHELFPLLVNCDIDTEFAERLNYPCWIENDATSAAIGVKQAHPSWQDFCLLHVGYGLGGGIFIDGNLYTGKHGNAGQFGALFPYDKDRPTGQDLFRHLQENEIDVKDFSELESFGADNLAIHVWIERAAKQLGEAILNVARIFDTTRIILGGLLPAEITTILAHKAEKHAQKLRTTEANYFPGPLPTICVVGSEMGKIGTAWLPIHRNIFA</sequence>
<dbReference type="CDD" id="cd23763">
    <property type="entry name" value="ASKHA_ATPase_ROK"/>
    <property type="match status" value="1"/>
</dbReference>
<dbReference type="RefSeq" id="WP_255040224.1">
    <property type="nucleotide sequence ID" value="NZ_JANEYT010000001.1"/>
</dbReference>
<dbReference type="EMBL" id="JANEYT010000001">
    <property type="protein sequence ID" value="MCQ1056636.1"/>
    <property type="molecule type" value="Genomic_DNA"/>
</dbReference>
<accession>A0ABT1MYP6</accession>
<name>A0ABT1MYP6_9GAMM</name>
<comment type="caution">
    <text evidence="2">The sequence shown here is derived from an EMBL/GenBank/DDBJ whole genome shotgun (WGS) entry which is preliminary data.</text>
</comment>
<dbReference type="PANTHER" id="PTHR18964:SF149">
    <property type="entry name" value="BIFUNCTIONAL UDP-N-ACETYLGLUCOSAMINE 2-EPIMERASE_N-ACETYLMANNOSAMINE KINASE"/>
    <property type="match status" value="1"/>
</dbReference>
<protein>
    <submittedName>
        <fullName evidence="2">ROK family protein</fullName>
    </submittedName>
</protein>
<dbReference type="Pfam" id="PF00480">
    <property type="entry name" value="ROK"/>
    <property type="match status" value="1"/>
</dbReference>
<evidence type="ECO:0000256" key="1">
    <source>
        <dbReference type="ARBA" id="ARBA00006479"/>
    </source>
</evidence>
<comment type="similarity">
    <text evidence="1">Belongs to the ROK (NagC/XylR) family.</text>
</comment>
<dbReference type="SUPFAM" id="SSF53067">
    <property type="entry name" value="Actin-like ATPase domain"/>
    <property type="match status" value="1"/>
</dbReference>
<dbReference type="Gene3D" id="3.30.420.40">
    <property type="match status" value="2"/>
</dbReference>
<dbReference type="InterPro" id="IPR043129">
    <property type="entry name" value="ATPase_NBD"/>
</dbReference>
<dbReference type="InterPro" id="IPR036390">
    <property type="entry name" value="WH_DNA-bd_sf"/>
</dbReference>
<proteinExistence type="inferred from homology"/>
<reference evidence="2 3" key="1">
    <citation type="submission" date="2022-07" db="EMBL/GenBank/DDBJ databases">
        <title>Photobacterium pectinilyticum sp. nov., a marine bacterium isolated from surface seawater of Qingdao offshore.</title>
        <authorList>
            <person name="Wang X."/>
        </authorList>
    </citation>
    <scope>NUCLEOTIDE SEQUENCE [LARGE SCALE GENOMIC DNA]</scope>
    <source>
        <strain evidence="2 3">ZSDE20</strain>
    </source>
</reference>
<evidence type="ECO:0000313" key="2">
    <source>
        <dbReference type="EMBL" id="MCQ1056636.1"/>
    </source>
</evidence>